<keyword evidence="6" id="KW-1133">Transmembrane helix</keyword>
<reference evidence="8 9" key="1">
    <citation type="submission" date="2018-11" db="EMBL/GenBank/DDBJ databases">
        <title>Genome sequence of Mycoplasma struthionis sp. nov.</title>
        <authorList>
            <person name="Spergser J."/>
        </authorList>
    </citation>
    <scope>NUCLEOTIDE SEQUENCE [LARGE SCALE GENOMIC DNA]</scope>
    <source>
        <strain evidence="8 9">237IA</strain>
    </source>
</reference>
<comment type="catalytic activity">
    <reaction evidence="1">
        <text>2 ATP = 3',3'-c-di-AMP + 2 diphosphate</text>
        <dbReference type="Rhea" id="RHEA:35655"/>
        <dbReference type="ChEBI" id="CHEBI:30616"/>
        <dbReference type="ChEBI" id="CHEBI:33019"/>
        <dbReference type="ChEBI" id="CHEBI:71500"/>
        <dbReference type="EC" id="2.7.7.85"/>
    </reaction>
</comment>
<dbReference type="Pfam" id="PF02457">
    <property type="entry name" value="DAC"/>
    <property type="match status" value="1"/>
</dbReference>
<keyword evidence="5" id="KW-0067">ATP-binding</keyword>
<feature type="domain" description="DAC" evidence="7">
    <location>
        <begin position="31"/>
        <end position="180"/>
    </location>
</feature>
<evidence type="ECO:0000313" key="8">
    <source>
        <dbReference type="EMBL" id="AZG68710.1"/>
    </source>
</evidence>
<dbReference type="Gene3D" id="3.40.1700.10">
    <property type="entry name" value="DNA integrity scanning protein, DisA, N-terminal domain"/>
    <property type="match status" value="1"/>
</dbReference>
<keyword evidence="6" id="KW-0812">Transmembrane</keyword>
<dbReference type="Proteomes" id="UP000275883">
    <property type="component" value="Chromosome"/>
</dbReference>
<keyword evidence="2" id="KW-0808">Transferase</keyword>
<evidence type="ECO:0000256" key="4">
    <source>
        <dbReference type="ARBA" id="ARBA00022741"/>
    </source>
</evidence>
<dbReference type="KEGG" id="mstr:EGN60_01900"/>
<evidence type="ECO:0000313" key="9">
    <source>
        <dbReference type="Proteomes" id="UP000275883"/>
    </source>
</evidence>
<gene>
    <name evidence="8" type="ORF">EGN60_01900</name>
</gene>
<dbReference type="GO" id="GO:0005524">
    <property type="term" value="F:ATP binding"/>
    <property type="evidence" value="ECO:0007669"/>
    <property type="project" value="UniProtKB-KW"/>
</dbReference>
<evidence type="ECO:0000259" key="7">
    <source>
        <dbReference type="PROSITE" id="PS51794"/>
    </source>
</evidence>
<dbReference type="GO" id="GO:0004016">
    <property type="term" value="F:adenylate cyclase activity"/>
    <property type="evidence" value="ECO:0007669"/>
    <property type="project" value="InterPro"/>
</dbReference>
<dbReference type="GO" id="GO:0006171">
    <property type="term" value="P:cAMP biosynthetic process"/>
    <property type="evidence" value="ECO:0007669"/>
    <property type="project" value="InterPro"/>
</dbReference>
<dbReference type="PANTHER" id="PTHR34185:SF1">
    <property type="entry name" value="DIADENYLATE CYCLASE"/>
    <property type="match status" value="1"/>
</dbReference>
<protein>
    <recommendedName>
        <fullName evidence="7">DAC domain-containing protein</fullName>
    </recommendedName>
</protein>
<evidence type="ECO:0000256" key="6">
    <source>
        <dbReference type="SAM" id="Phobius"/>
    </source>
</evidence>
<dbReference type="InterPro" id="IPR003390">
    <property type="entry name" value="DNA_integrity_scan_DisA_N"/>
</dbReference>
<dbReference type="RefSeq" id="WP_124724404.1">
    <property type="nucleotide sequence ID" value="NZ_CP034044.1"/>
</dbReference>
<dbReference type="PIRSF" id="PIRSF004793">
    <property type="entry name" value="UCP004793"/>
    <property type="match status" value="1"/>
</dbReference>
<accession>A0A3G8LIK0</accession>
<dbReference type="SUPFAM" id="SSF143597">
    <property type="entry name" value="YojJ-like"/>
    <property type="match status" value="1"/>
</dbReference>
<evidence type="ECO:0000256" key="2">
    <source>
        <dbReference type="ARBA" id="ARBA00022679"/>
    </source>
</evidence>
<keyword evidence="3" id="KW-0548">Nucleotidyltransferase</keyword>
<evidence type="ECO:0000256" key="3">
    <source>
        <dbReference type="ARBA" id="ARBA00022695"/>
    </source>
</evidence>
<dbReference type="EMBL" id="CP034044">
    <property type="protein sequence ID" value="AZG68710.1"/>
    <property type="molecule type" value="Genomic_DNA"/>
</dbReference>
<feature type="transmembrane region" description="Helical" evidence="6">
    <location>
        <begin position="6"/>
        <end position="26"/>
    </location>
</feature>
<dbReference type="InterPro" id="IPR014046">
    <property type="entry name" value="C-di-AMP_synthase"/>
</dbReference>
<dbReference type="GO" id="GO:0106408">
    <property type="term" value="F:diadenylate cyclase activity"/>
    <property type="evidence" value="ECO:0007669"/>
    <property type="project" value="UniProtKB-EC"/>
</dbReference>
<keyword evidence="9" id="KW-1185">Reference proteome</keyword>
<dbReference type="OrthoDB" id="9807385at2"/>
<sequence length="193" mass="21517">MQDILLYIILSIVLIITILMVVNYSIKWGRDLKVNKSAKRSLGESTKLRIVYQLKEAIKFLAKTKTGAIITIENKDNLDMLRTDGIIIDANISSSLIISIFNKHSPLHDGAIIIRNNKLYYAATYYKITKKSIDNRYGARHRAAMGISEICDATTIVVSEENGGITIAKGGIFTPILLDNLQETLGAIFKEND</sequence>
<proteinExistence type="predicted"/>
<keyword evidence="6" id="KW-0472">Membrane</keyword>
<dbReference type="InterPro" id="IPR036888">
    <property type="entry name" value="DNA_integrity_DisA_N_sf"/>
</dbReference>
<evidence type="ECO:0000256" key="1">
    <source>
        <dbReference type="ARBA" id="ARBA00000877"/>
    </source>
</evidence>
<dbReference type="PANTHER" id="PTHR34185">
    <property type="entry name" value="DIADENYLATE CYCLASE"/>
    <property type="match status" value="1"/>
</dbReference>
<dbReference type="AlphaFoldDB" id="A0A3G8LIK0"/>
<organism evidence="8 9">
    <name type="scientific">Mycoplasma struthionis</name>
    <dbReference type="NCBI Taxonomy" id="538220"/>
    <lineage>
        <taxon>Bacteria</taxon>
        <taxon>Bacillati</taxon>
        <taxon>Mycoplasmatota</taxon>
        <taxon>Mollicutes</taxon>
        <taxon>Mycoplasmataceae</taxon>
        <taxon>Mycoplasma</taxon>
    </lineage>
</organism>
<evidence type="ECO:0000256" key="5">
    <source>
        <dbReference type="ARBA" id="ARBA00022840"/>
    </source>
</evidence>
<dbReference type="InterPro" id="IPR050338">
    <property type="entry name" value="DisA"/>
</dbReference>
<name>A0A3G8LIK0_9MOLU</name>
<dbReference type="PROSITE" id="PS51794">
    <property type="entry name" value="DAC"/>
    <property type="match status" value="1"/>
</dbReference>
<keyword evidence="4" id="KW-0547">Nucleotide-binding</keyword>